<dbReference type="Proteomes" id="UP000078397">
    <property type="component" value="Unassembled WGS sequence"/>
</dbReference>
<evidence type="ECO:0000313" key="6">
    <source>
        <dbReference type="Proteomes" id="UP000078397"/>
    </source>
</evidence>
<dbReference type="InterPro" id="IPR051299">
    <property type="entry name" value="AB_hydrolase_lip/est"/>
</dbReference>
<dbReference type="InterPro" id="IPR029058">
    <property type="entry name" value="AB_hydrolase_fold"/>
</dbReference>
<organism evidence="5 6">
    <name type="scientific">Pochonia chlamydosporia 170</name>
    <dbReference type="NCBI Taxonomy" id="1380566"/>
    <lineage>
        <taxon>Eukaryota</taxon>
        <taxon>Fungi</taxon>
        <taxon>Dikarya</taxon>
        <taxon>Ascomycota</taxon>
        <taxon>Pezizomycotina</taxon>
        <taxon>Sordariomycetes</taxon>
        <taxon>Hypocreomycetidae</taxon>
        <taxon>Hypocreales</taxon>
        <taxon>Clavicipitaceae</taxon>
        <taxon>Pochonia</taxon>
    </lineage>
</organism>
<dbReference type="PANTHER" id="PTHR46640">
    <property type="entry name" value="TRIACYLGLYCEROL LIPASE, PUTATIVE (AFU_ORTHOLOGUE AFUA_6G06510)-RELATED"/>
    <property type="match status" value="1"/>
</dbReference>
<dbReference type="KEGG" id="pchm:VFPPC_14479"/>
<dbReference type="RefSeq" id="XP_018140407.1">
    <property type="nucleotide sequence ID" value="XM_018292247.1"/>
</dbReference>
<dbReference type="AlphaFoldDB" id="A0A179FBU7"/>
<dbReference type="GO" id="GO:0016787">
    <property type="term" value="F:hydrolase activity"/>
    <property type="evidence" value="ECO:0007669"/>
    <property type="project" value="UniProtKB-KW"/>
</dbReference>
<dbReference type="EMBL" id="LSBJ02000006">
    <property type="protein sequence ID" value="OAQ62827.1"/>
    <property type="molecule type" value="Genomic_DNA"/>
</dbReference>
<dbReference type="GO" id="GO:0006629">
    <property type="term" value="P:lipid metabolic process"/>
    <property type="evidence" value="ECO:0007669"/>
    <property type="project" value="InterPro"/>
</dbReference>
<feature type="chain" id="PRO_5008101494" evidence="3">
    <location>
        <begin position="17"/>
        <end position="300"/>
    </location>
</feature>
<dbReference type="Pfam" id="PF01764">
    <property type="entry name" value="Lipase_3"/>
    <property type="match status" value="1"/>
</dbReference>
<keyword evidence="1 3" id="KW-0732">Signal</keyword>
<dbReference type="STRING" id="1380566.A0A179FBU7"/>
<proteinExistence type="predicted"/>
<dbReference type="InterPro" id="IPR002921">
    <property type="entry name" value="Fungal_lipase-type"/>
</dbReference>
<keyword evidence="6" id="KW-1185">Reference proteome</keyword>
<gene>
    <name evidence="5" type="ORF">VFPPC_14479</name>
</gene>
<keyword evidence="2" id="KW-0378">Hydrolase</keyword>
<dbReference type="GeneID" id="28856241"/>
<evidence type="ECO:0000313" key="5">
    <source>
        <dbReference type="EMBL" id="OAQ62827.1"/>
    </source>
</evidence>
<comment type="caution">
    <text evidence="5">The sequence shown here is derived from an EMBL/GenBank/DDBJ whole genome shotgun (WGS) entry which is preliminary data.</text>
</comment>
<feature type="domain" description="Fungal lipase-type" evidence="4">
    <location>
        <begin position="102"/>
        <end position="232"/>
    </location>
</feature>
<accession>A0A179FBU7</accession>
<evidence type="ECO:0000259" key="4">
    <source>
        <dbReference type="Pfam" id="PF01764"/>
    </source>
</evidence>
<dbReference type="Gene3D" id="3.40.50.1820">
    <property type="entry name" value="alpha/beta hydrolase"/>
    <property type="match status" value="1"/>
</dbReference>
<reference evidence="5 6" key="1">
    <citation type="journal article" date="2016" name="PLoS Pathog.">
        <title>Biosynthesis of antibiotic leucinostatins in bio-control fungus Purpureocillium lilacinum and their inhibition on phytophthora revealed by genome mining.</title>
        <authorList>
            <person name="Wang G."/>
            <person name="Liu Z."/>
            <person name="Lin R."/>
            <person name="Li E."/>
            <person name="Mao Z."/>
            <person name="Ling J."/>
            <person name="Yang Y."/>
            <person name="Yin W.B."/>
            <person name="Xie B."/>
        </authorList>
    </citation>
    <scope>NUCLEOTIDE SEQUENCE [LARGE SCALE GENOMIC DNA]</scope>
    <source>
        <strain evidence="5">170</strain>
    </source>
</reference>
<evidence type="ECO:0000256" key="3">
    <source>
        <dbReference type="SAM" id="SignalP"/>
    </source>
</evidence>
<dbReference type="PANTHER" id="PTHR46640:SF1">
    <property type="entry name" value="FUNGAL LIPASE-LIKE DOMAIN-CONTAINING PROTEIN-RELATED"/>
    <property type="match status" value="1"/>
</dbReference>
<sequence length="300" mass="32059">MKFKLALLAVFGTAICAPSPSMGVKRTDGVTTEQFDKFKYYAQHASADYCNTDKPPGSLITCEGGCPTLETNKVTIFSTFNGPLTGIGGFIAIDKTRQEIILAVRGTTNIRNFITDARFLLANCDVTPGAAVHAGFLSAWKEISSSARNGVKAALLAHPGHKFVIVGHSLGAGVATIATAYLRRDGYSGTDLYTYGSPRVGNAAFADFVTSQAGSEFRVTHWNDATPSVPPLLLGYRHTDVEYWLSTGPEDKLDYGVRDVKVCRGSANLSCSGSVVPDLSLTPHRYILADMYACGGLKLS</sequence>
<protein>
    <submittedName>
        <fullName evidence="5">Lipase (Class 3) domain-containing protein</fullName>
    </submittedName>
</protein>
<evidence type="ECO:0000256" key="2">
    <source>
        <dbReference type="ARBA" id="ARBA00022801"/>
    </source>
</evidence>
<dbReference type="CDD" id="cd00519">
    <property type="entry name" value="Lipase_3"/>
    <property type="match status" value="1"/>
</dbReference>
<name>A0A179FBU7_METCM</name>
<evidence type="ECO:0000256" key="1">
    <source>
        <dbReference type="ARBA" id="ARBA00022729"/>
    </source>
</evidence>
<dbReference type="SUPFAM" id="SSF53474">
    <property type="entry name" value="alpha/beta-Hydrolases"/>
    <property type="match status" value="1"/>
</dbReference>
<dbReference type="OrthoDB" id="426718at2759"/>
<feature type="signal peptide" evidence="3">
    <location>
        <begin position="1"/>
        <end position="16"/>
    </location>
</feature>